<evidence type="ECO:0000313" key="1">
    <source>
        <dbReference type="EMBL" id="KAK6589636.1"/>
    </source>
</evidence>
<keyword evidence="2" id="KW-1185">Reference proteome</keyword>
<name>A0AAV9Y3J3_9CRYT</name>
<evidence type="ECO:0000313" key="2">
    <source>
        <dbReference type="Proteomes" id="UP001311799"/>
    </source>
</evidence>
<protein>
    <submittedName>
        <fullName evidence="1">Uncharacterized protein</fullName>
    </submittedName>
</protein>
<proteinExistence type="predicted"/>
<dbReference type="EMBL" id="JAWDEY010000011">
    <property type="protein sequence ID" value="KAK6589636.1"/>
    <property type="molecule type" value="Genomic_DNA"/>
</dbReference>
<dbReference type="AlphaFoldDB" id="A0AAV9Y3J3"/>
<sequence length="226" mass="26316">MFLVTILFIKKIKSIKHVENTAIDVNVETRSEDSIANTEEEAEVNNDGDSLDFKLREIGEYSYFLTAIELQKKIIKCSKLIERNKSRIIEIRVNSKKKGTTQEIKVLNYEKAMCIDNNKRANMYCNMFINLLLYKRIKNFYNEEIDSIPKNEDNIGSEMEKIARDLVINEENAAFIRSLVQKTKCESFQENVPCKLLTNKLMNYMAMTPSEIVQEFENVVIEDSNE</sequence>
<comment type="caution">
    <text evidence="1">The sequence shown here is derived from an EMBL/GenBank/DDBJ whole genome shotgun (WGS) entry which is preliminary data.</text>
</comment>
<reference evidence="1 2" key="1">
    <citation type="submission" date="2023-10" db="EMBL/GenBank/DDBJ databases">
        <title>Comparative genomics analysis reveals potential genetic determinants of host preference in Cryptosporidium xiaoi.</title>
        <authorList>
            <person name="Xiao L."/>
            <person name="Li J."/>
        </authorList>
    </citation>
    <scope>NUCLEOTIDE SEQUENCE [LARGE SCALE GENOMIC DNA]</scope>
    <source>
        <strain evidence="1 2">52996</strain>
    </source>
</reference>
<accession>A0AAV9Y3J3</accession>
<dbReference type="Proteomes" id="UP001311799">
    <property type="component" value="Unassembled WGS sequence"/>
</dbReference>
<gene>
    <name evidence="1" type="ORF">RS030_1100</name>
</gene>
<organism evidence="1 2">
    <name type="scientific">Cryptosporidium xiaoi</name>
    <dbReference type="NCBI Taxonomy" id="659607"/>
    <lineage>
        <taxon>Eukaryota</taxon>
        <taxon>Sar</taxon>
        <taxon>Alveolata</taxon>
        <taxon>Apicomplexa</taxon>
        <taxon>Conoidasida</taxon>
        <taxon>Coccidia</taxon>
        <taxon>Eucoccidiorida</taxon>
        <taxon>Eimeriorina</taxon>
        <taxon>Cryptosporidiidae</taxon>
        <taxon>Cryptosporidium</taxon>
    </lineage>
</organism>